<dbReference type="OrthoDB" id="421374at2759"/>
<dbReference type="GO" id="GO:0004402">
    <property type="term" value="F:histone acetyltransferase activity"/>
    <property type="evidence" value="ECO:0007669"/>
    <property type="project" value="InterPro"/>
</dbReference>
<dbReference type="Pfam" id="PF12657">
    <property type="entry name" value="TFIIIC_delta"/>
    <property type="match status" value="1"/>
</dbReference>
<dbReference type="AlphaFoldDB" id="A0A4Y7Q9W1"/>
<organism evidence="3 4">
    <name type="scientific">Rickenella mellea</name>
    <dbReference type="NCBI Taxonomy" id="50990"/>
    <lineage>
        <taxon>Eukaryota</taxon>
        <taxon>Fungi</taxon>
        <taxon>Dikarya</taxon>
        <taxon>Basidiomycota</taxon>
        <taxon>Agaricomycotina</taxon>
        <taxon>Agaricomycetes</taxon>
        <taxon>Hymenochaetales</taxon>
        <taxon>Rickenellaceae</taxon>
        <taxon>Rickenella</taxon>
    </lineage>
</organism>
<dbReference type="InterPro" id="IPR024764">
    <property type="entry name" value="TFIIIC_Znf"/>
</dbReference>
<dbReference type="STRING" id="50990.A0A4Y7Q9W1"/>
<evidence type="ECO:0008006" key="5">
    <source>
        <dbReference type="Google" id="ProtNLM"/>
    </source>
</evidence>
<dbReference type="Gene3D" id="2.130.10.10">
    <property type="entry name" value="YVTN repeat-like/Quinoprotein amine dehydrogenase"/>
    <property type="match status" value="1"/>
</dbReference>
<feature type="domain" description="Transcription factor IIIC 90kDa subunit N-terminal" evidence="1">
    <location>
        <begin position="29"/>
        <end position="408"/>
    </location>
</feature>
<dbReference type="Proteomes" id="UP000294933">
    <property type="component" value="Unassembled WGS sequence"/>
</dbReference>
<dbReference type="PANTHER" id="PTHR15496">
    <property type="entry name" value="GENERAL TRANSCRIPTION FACTOR 3C POLYPEPTIDE 4 FAMILY"/>
    <property type="match status" value="1"/>
</dbReference>
<proteinExistence type="predicted"/>
<evidence type="ECO:0000313" key="4">
    <source>
        <dbReference type="Proteomes" id="UP000294933"/>
    </source>
</evidence>
<accession>A0A4Y7Q9W1</accession>
<dbReference type="InterPro" id="IPR015943">
    <property type="entry name" value="WD40/YVTN_repeat-like_dom_sf"/>
</dbReference>
<dbReference type="PANTHER" id="PTHR15496:SF2">
    <property type="entry name" value="GENERAL TRANSCRIPTION FACTOR 3C POLYPEPTIDE 4"/>
    <property type="match status" value="1"/>
</dbReference>
<evidence type="ECO:0000259" key="1">
    <source>
        <dbReference type="Pfam" id="PF12657"/>
    </source>
</evidence>
<reference evidence="3 4" key="1">
    <citation type="submission" date="2018-06" db="EMBL/GenBank/DDBJ databases">
        <title>A transcriptomic atlas of mushroom development highlights an independent origin of complex multicellularity.</title>
        <authorList>
            <consortium name="DOE Joint Genome Institute"/>
            <person name="Krizsan K."/>
            <person name="Almasi E."/>
            <person name="Merenyi Z."/>
            <person name="Sahu N."/>
            <person name="Viragh M."/>
            <person name="Koszo T."/>
            <person name="Mondo S."/>
            <person name="Kiss B."/>
            <person name="Balint B."/>
            <person name="Kues U."/>
            <person name="Barry K."/>
            <person name="Hegedus J.C."/>
            <person name="Henrissat B."/>
            <person name="Johnson J."/>
            <person name="Lipzen A."/>
            <person name="Ohm R."/>
            <person name="Nagy I."/>
            <person name="Pangilinan J."/>
            <person name="Yan J."/>
            <person name="Xiong Y."/>
            <person name="Grigoriev I.V."/>
            <person name="Hibbett D.S."/>
            <person name="Nagy L.G."/>
        </authorList>
    </citation>
    <scope>NUCLEOTIDE SEQUENCE [LARGE SCALE GENOMIC DNA]</scope>
    <source>
        <strain evidence="3 4">SZMC22713</strain>
    </source>
</reference>
<dbReference type="Pfam" id="PF12660">
    <property type="entry name" value="zf-TFIIIC"/>
    <property type="match status" value="1"/>
</dbReference>
<evidence type="ECO:0000259" key="2">
    <source>
        <dbReference type="Pfam" id="PF12660"/>
    </source>
</evidence>
<gene>
    <name evidence="3" type="ORF">BD410DRAFT_767896</name>
</gene>
<keyword evidence="4" id="KW-1185">Reference proteome</keyword>
<dbReference type="GO" id="GO:0000127">
    <property type="term" value="C:transcription factor TFIIIC complex"/>
    <property type="evidence" value="ECO:0007669"/>
    <property type="project" value="InterPro"/>
</dbReference>
<dbReference type="EMBL" id="ML170168">
    <property type="protein sequence ID" value="TDL24008.1"/>
    <property type="molecule type" value="Genomic_DNA"/>
</dbReference>
<dbReference type="VEuPathDB" id="FungiDB:BD410DRAFT_767896"/>
<name>A0A4Y7Q9W1_9AGAM</name>
<sequence length="792" mass="87081">MQVVDDFPILTAVNVPTVAPQPSPNCLQWSGDGQLVVCTKAAVYLLTPDLGVYFDPGAVLNASLGKQASRDTLGWFRTLIEFDKVDEQQWPAETQEWGAVAFGSLDVSWRAVAISPSNLTGRAGCLLALMSSNMDISLWSANKNHLKGEWTRLQDVTTALKHVPLISRNPIVTTDVAHLRTLQAQIQSMGWSSQAEFGVSPRPVLDGSLLALGNRAGSVIFMRYDGDKSMQHVQTLRLSDNWVTHLSWSKWRIVEPYNCVAQVACGMSDGSVAIVAVSQTLESCPSRTPFGNSYDIHFSSNLTNLRPCEADLRGITALVWVEGEDQRPLVCYAKPGVLNIWRMPDASSTGDGQPFALRLQSQRTSVGSSSLTPVSGMNYDQHNDALLVTLFDGSFHIVYNLSSEPSLQDRTMDIDGSNRSMPSSALVSSRTRAAFERAEGSVQHLDVNRTSGALSFDGSSTVAWLHEACRPTDFSYKHDAKHNSMLVVSQLWDAPSDDALLTNLKNAFERPDIGSGDAPVHVLRRIFLHLRHPDRFDQLKSRIIGTLLPEDVVDVPAVVIPPLNGEIHAAAREEFRKSLASDMYGLEPLHSLRLRLAVADFCWKTAKTEDIREAFGNVAHTLLNRISHSILRSFVRHLTAVAGVMTGNELRFVLRVVVQSLLPGSPKELAVKANELSAKINPTARNFAERSNLLVEQCPACHAEVPLENIISATCPNGHIWKRCSITSFLLSTPMVRTCIGCTRKALLPPSQSPTNEASSSIPMAERSWIVEEILEAVRCCLYCGNRFVRVL</sequence>
<feature type="domain" description="Transcription factor IIIC putative zinc-finger" evidence="2">
    <location>
        <begin position="690"/>
        <end position="788"/>
    </location>
</feature>
<dbReference type="GO" id="GO:0006384">
    <property type="term" value="P:transcription initiation at RNA polymerase III promoter"/>
    <property type="evidence" value="ECO:0007669"/>
    <property type="project" value="InterPro"/>
</dbReference>
<dbReference type="InterPro" id="IPR044230">
    <property type="entry name" value="GTF3C4"/>
</dbReference>
<dbReference type="InterPro" id="IPR036322">
    <property type="entry name" value="WD40_repeat_dom_sf"/>
</dbReference>
<evidence type="ECO:0000313" key="3">
    <source>
        <dbReference type="EMBL" id="TDL24008.1"/>
    </source>
</evidence>
<dbReference type="SUPFAM" id="SSF50978">
    <property type="entry name" value="WD40 repeat-like"/>
    <property type="match status" value="1"/>
</dbReference>
<protein>
    <recommendedName>
        <fullName evidence="5">Transcription factor IIIC putative zinc-finger domain-containing protein</fullName>
    </recommendedName>
</protein>
<dbReference type="InterPro" id="IPR024761">
    <property type="entry name" value="TFIIIC_delta_N"/>
</dbReference>